<dbReference type="Pfam" id="PF13514">
    <property type="entry name" value="AAA_27"/>
    <property type="match status" value="1"/>
</dbReference>
<evidence type="ECO:0000256" key="1">
    <source>
        <dbReference type="SAM" id="Coils"/>
    </source>
</evidence>
<accession>A0ABT2M4I0</accession>
<gene>
    <name evidence="4" type="ORF">N5B56_12005</name>
</gene>
<evidence type="ECO:0000259" key="3">
    <source>
        <dbReference type="Pfam" id="PF13514"/>
    </source>
</evidence>
<sequence length="635" mass="72858">MIIKDIRLINFGKFHDTEIHFERGLNIVYGENEAGKTTIHTFIRGMLFGIDKQRGKASGKDTYTKYEPWINPEVYRGMMRVENDGKDYRFERNFNKNEKSFRVIDEDLGRELDDNEIKQLFRGLDESCYYNTISISQIGSATDKELENILKNYAANLGSTKSMEIDMKQALTSLDAERKEIISENKVGSKESVIRDMEETAEEIEMSKREQDTIISEIDLDRSKEAELLAKKQDLAGKDAVRLEEMTKYSARKENLYNEIMQLNHEIDKASRTLTEITAQKGEMEKQLESKGIPTREVMERVSNALNKATNIPIVFALITVVCLGCSIGMFMANPELLDFSSKGILKIGIPAGLALAFLIATIVKFFMNVKSKERLAENLKETKLIMDKLDALNNEKTYTERQLDNRRANLSVAKESLKNLEESELSSDDYSEEIKELDEEYAALKEKIGKEQGVLEQKQEQDIELEKHIENLKAKLQSIKNAEIEIRALENAKREIEEIAYEVRNSFGRRLNEKASYYMSKITNEKYNNIVIDDNLNVSVNGRNALISSFKLSKGTVEQIYMALRLAAADIIFENDTKPILLDDTFAMYDNKRMGNTMKFMAENLDQVIVFSCHTREKVMADKLGLDYHLKKLD</sequence>
<keyword evidence="2" id="KW-1133">Transmembrane helix</keyword>
<keyword evidence="2" id="KW-0812">Transmembrane</keyword>
<feature type="coiled-coil region" evidence="1">
    <location>
        <begin position="373"/>
        <end position="503"/>
    </location>
</feature>
<dbReference type="PANTHER" id="PTHR41259:SF1">
    <property type="entry name" value="DOUBLE-STRAND BREAK REPAIR RAD50 ATPASE, PUTATIVE-RELATED"/>
    <property type="match status" value="1"/>
</dbReference>
<keyword evidence="5" id="KW-1185">Reference proteome</keyword>
<proteinExistence type="predicted"/>
<dbReference type="SUPFAM" id="SSF52540">
    <property type="entry name" value="P-loop containing nucleoside triphosphate hydrolases"/>
    <property type="match status" value="1"/>
</dbReference>
<dbReference type="InterPro" id="IPR038734">
    <property type="entry name" value="YhaN_AAA"/>
</dbReference>
<comment type="caution">
    <text evidence="4">The sequence shown here is derived from an EMBL/GenBank/DDBJ whole genome shotgun (WGS) entry which is preliminary data.</text>
</comment>
<feature type="coiled-coil region" evidence="1">
    <location>
        <begin position="246"/>
        <end position="287"/>
    </location>
</feature>
<dbReference type="InterPro" id="IPR027417">
    <property type="entry name" value="P-loop_NTPase"/>
</dbReference>
<dbReference type="RefSeq" id="WP_260979061.1">
    <property type="nucleotide sequence ID" value="NZ_JAODBU010000013.1"/>
</dbReference>
<evidence type="ECO:0000313" key="4">
    <source>
        <dbReference type="EMBL" id="MCT7399796.1"/>
    </source>
</evidence>
<dbReference type="Gene3D" id="3.40.50.300">
    <property type="entry name" value="P-loop containing nucleotide triphosphate hydrolases"/>
    <property type="match status" value="2"/>
</dbReference>
<protein>
    <submittedName>
        <fullName evidence="4">AAA family ATPase</fullName>
    </submittedName>
</protein>
<feature type="domain" description="YhaN AAA" evidence="3">
    <location>
        <begin position="1"/>
        <end position="211"/>
    </location>
</feature>
<dbReference type="Proteomes" id="UP001431199">
    <property type="component" value="Unassembled WGS sequence"/>
</dbReference>
<keyword evidence="2" id="KW-0472">Membrane</keyword>
<dbReference type="PANTHER" id="PTHR41259">
    <property type="entry name" value="DOUBLE-STRAND BREAK REPAIR RAD50 ATPASE, PUTATIVE-RELATED"/>
    <property type="match status" value="1"/>
</dbReference>
<reference evidence="4" key="1">
    <citation type="submission" date="2022-09" db="EMBL/GenBank/DDBJ databases">
        <title>Eubacterium sp. LFL-14 isolated from human feces.</title>
        <authorList>
            <person name="Liu F."/>
        </authorList>
    </citation>
    <scope>NUCLEOTIDE SEQUENCE</scope>
    <source>
        <strain evidence="4">LFL-14</strain>
    </source>
</reference>
<evidence type="ECO:0000313" key="5">
    <source>
        <dbReference type="Proteomes" id="UP001431199"/>
    </source>
</evidence>
<keyword evidence="1" id="KW-0175">Coiled coil</keyword>
<feature type="transmembrane region" description="Helical" evidence="2">
    <location>
        <begin position="345"/>
        <end position="367"/>
    </location>
</feature>
<organism evidence="4 5">
    <name type="scientific">Eubacterium album</name>
    <dbReference type="NCBI Taxonomy" id="2978477"/>
    <lineage>
        <taxon>Bacteria</taxon>
        <taxon>Bacillati</taxon>
        <taxon>Bacillota</taxon>
        <taxon>Clostridia</taxon>
        <taxon>Eubacteriales</taxon>
        <taxon>Eubacteriaceae</taxon>
        <taxon>Eubacterium</taxon>
    </lineage>
</organism>
<feature type="transmembrane region" description="Helical" evidence="2">
    <location>
        <begin position="309"/>
        <end position="333"/>
    </location>
</feature>
<dbReference type="EMBL" id="JAODBU010000013">
    <property type="protein sequence ID" value="MCT7399796.1"/>
    <property type="molecule type" value="Genomic_DNA"/>
</dbReference>
<name>A0ABT2M4I0_9FIRM</name>
<evidence type="ECO:0000256" key="2">
    <source>
        <dbReference type="SAM" id="Phobius"/>
    </source>
</evidence>